<protein>
    <submittedName>
        <fullName evidence="5">SFRICE_014279</fullName>
    </submittedName>
</protein>
<dbReference type="Pfam" id="PF04500">
    <property type="entry name" value="FLYWCH"/>
    <property type="match status" value="1"/>
</dbReference>
<feature type="domain" description="FLYWCH-type" evidence="4">
    <location>
        <begin position="8"/>
        <end position="67"/>
    </location>
</feature>
<proteinExistence type="predicted"/>
<gene>
    <name evidence="5" type="ORF">SFRICE_014279</name>
</gene>
<keyword evidence="1" id="KW-0479">Metal-binding</keyword>
<evidence type="ECO:0000256" key="1">
    <source>
        <dbReference type="ARBA" id="ARBA00022723"/>
    </source>
</evidence>
<dbReference type="GO" id="GO:0008270">
    <property type="term" value="F:zinc ion binding"/>
    <property type="evidence" value="ECO:0007669"/>
    <property type="project" value="UniProtKB-KW"/>
</dbReference>
<dbReference type="Gene3D" id="2.20.25.240">
    <property type="match status" value="1"/>
</dbReference>
<accession>A0A2H1WPF5</accession>
<sequence>METSWTIVKSNVGNPILVVGKYRYCLQKSRSDAKKQRWRCSSQHIRCKATAITVDETVLTRLGDHNH</sequence>
<evidence type="ECO:0000256" key="2">
    <source>
        <dbReference type="ARBA" id="ARBA00022771"/>
    </source>
</evidence>
<keyword evidence="2" id="KW-0863">Zinc-finger</keyword>
<evidence type="ECO:0000259" key="4">
    <source>
        <dbReference type="Pfam" id="PF04500"/>
    </source>
</evidence>
<reference evidence="5" key="1">
    <citation type="submission" date="2016-07" db="EMBL/GenBank/DDBJ databases">
        <authorList>
            <person name="Bretaudeau A."/>
        </authorList>
    </citation>
    <scope>NUCLEOTIDE SEQUENCE</scope>
    <source>
        <strain evidence="5">Rice</strain>
        <tissue evidence="5">Whole body</tissue>
    </source>
</reference>
<evidence type="ECO:0000313" key="5">
    <source>
        <dbReference type="EMBL" id="SOQ54949.1"/>
    </source>
</evidence>
<dbReference type="EMBL" id="ODYU01010091">
    <property type="protein sequence ID" value="SOQ54949.1"/>
    <property type="molecule type" value="Genomic_DNA"/>
</dbReference>
<name>A0A2H1WPF5_SPOFR</name>
<keyword evidence="3" id="KW-0862">Zinc</keyword>
<evidence type="ECO:0000256" key="3">
    <source>
        <dbReference type="ARBA" id="ARBA00022833"/>
    </source>
</evidence>
<dbReference type="AlphaFoldDB" id="A0A2H1WPF5"/>
<dbReference type="InterPro" id="IPR007588">
    <property type="entry name" value="Znf_FLYWCH"/>
</dbReference>
<organism evidence="5">
    <name type="scientific">Spodoptera frugiperda</name>
    <name type="common">Fall armyworm</name>
    <dbReference type="NCBI Taxonomy" id="7108"/>
    <lineage>
        <taxon>Eukaryota</taxon>
        <taxon>Metazoa</taxon>
        <taxon>Ecdysozoa</taxon>
        <taxon>Arthropoda</taxon>
        <taxon>Hexapoda</taxon>
        <taxon>Insecta</taxon>
        <taxon>Pterygota</taxon>
        <taxon>Neoptera</taxon>
        <taxon>Endopterygota</taxon>
        <taxon>Lepidoptera</taxon>
        <taxon>Glossata</taxon>
        <taxon>Ditrysia</taxon>
        <taxon>Noctuoidea</taxon>
        <taxon>Noctuidae</taxon>
        <taxon>Amphipyrinae</taxon>
        <taxon>Spodoptera</taxon>
    </lineage>
</organism>